<name>A0A931ML54_9SPHN</name>
<dbReference type="EMBL" id="JADZGI010000001">
    <property type="protein sequence ID" value="MBH0112706.1"/>
    <property type="molecule type" value="Genomic_DNA"/>
</dbReference>
<gene>
    <name evidence="1" type="ORF">I5E68_07045</name>
</gene>
<accession>A0A931ML54</accession>
<sequence>MAEIPLPTGDLENVKIELDQNFQVNRSIWTGRRRVSGMPGAQRWFGSFNVARMTEDEERPWRAFLLSLRGPVHRFRLPVACNQRTGTNPTVRTGAGSGTTLPLENLPANATPLLAGHYLTVPLPSGHHRLVMLTEDLQTNGTGQGTATLTPELMQIPAEGTVVETIAPYMHAALIDPRQGWQVTNGVSAFTINAEEAL</sequence>
<dbReference type="Proteomes" id="UP000617634">
    <property type="component" value="Unassembled WGS sequence"/>
</dbReference>
<proteinExistence type="predicted"/>
<organism evidence="1 2">
    <name type="scientific">Novosphingobium aureum</name>
    <dbReference type="NCBI Taxonomy" id="2792964"/>
    <lineage>
        <taxon>Bacteria</taxon>
        <taxon>Pseudomonadati</taxon>
        <taxon>Pseudomonadota</taxon>
        <taxon>Alphaproteobacteria</taxon>
        <taxon>Sphingomonadales</taxon>
        <taxon>Sphingomonadaceae</taxon>
        <taxon>Novosphingobium</taxon>
    </lineage>
</organism>
<comment type="caution">
    <text evidence="1">The sequence shown here is derived from an EMBL/GenBank/DDBJ whole genome shotgun (WGS) entry which is preliminary data.</text>
</comment>
<dbReference type="AlphaFoldDB" id="A0A931ML54"/>
<reference evidence="1" key="1">
    <citation type="submission" date="2020-11" db="EMBL/GenBank/DDBJ databases">
        <title>Novosphingobium aureum sp. nov., a marine bacterium isolated from sediment of a salt flat.</title>
        <authorList>
            <person name="Yoo Y."/>
            <person name="Kim J.-J."/>
        </authorList>
    </citation>
    <scope>NUCLEOTIDE SEQUENCE</scope>
    <source>
        <strain evidence="1">YJ-S2-02</strain>
    </source>
</reference>
<protein>
    <submittedName>
        <fullName evidence="1">Uncharacterized protein</fullName>
    </submittedName>
</protein>
<dbReference type="RefSeq" id="WP_197162405.1">
    <property type="nucleotide sequence ID" value="NZ_JADZGI010000001.1"/>
</dbReference>
<evidence type="ECO:0000313" key="2">
    <source>
        <dbReference type="Proteomes" id="UP000617634"/>
    </source>
</evidence>
<evidence type="ECO:0000313" key="1">
    <source>
        <dbReference type="EMBL" id="MBH0112706.1"/>
    </source>
</evidence>
<keyword evidence="2" id="KW-1185">Reference proteome</keyword>